<proteinExistence type="predicted"/>
<accession>A0ABR0AH31</accession>
<name>A0ABR0AH31_9CRUS</name>
<dbReference type="Proteomes" id="UP001234178">
    <property type="component" value="Unassembled WGS sequence"/>
</dbReference>
<gene>
    <name evidence="1" type="ORF">OUZ56_009849</name>
</gene>
<organism evidence="1 2">
    <name type="scientific">Daphnia magna</name>
    <dbReference type="NCBI Taxonomy" id="35525"/>
    <lineage>
        <taxon>Eukaryota</taxon>
        <taxon>Metazoa</taxon>
        <taxon>Ecdysozoa</taxon>
        <taxon>Arthropoda</taxon>
        <taxon>Crustacea</taxon>
        <taxon>Branchiopoda</taxon>
        <taxon>Diplostraca</taxon>
        <taxon>Cladocera</taxon>
        <taxon>Anomopoda</taxon>
        <taxon>Daphniidae</taxon>
        <taxon>Daphnia</taxon>
    </lineage>
</organism>
<evidence type="ECO:0000313" key="2">
    <source>
        <dbReference type="Proteomes" id="UP001234178"/>
    </source>
</evidence>
<keyword evidence="2" id="KW-1185">Reference proteome</keyword>
<sequence length="275" mass="31100">MKGDGLEQEKPNDTSVAEGVGSISIDSLILQDVGDPLPQPDGLILEDGINWEEELAKIIYPPNWQYKKDSEEGVLNIFKLTKCSGAMCLQKNIVFNNGSIRYEVHGARVPDHLGYLSAEVFSIDMLKNAVKTFDEADLCVGVTISLKDNNAHQQLKLMECTEGFWDGKVLRSYNCDRLLKPCSSKFHTSLKAVACKECRKLKNALNKKIWNLNQTCMKRTLEKFRTARAKAVRTSARKSTILKRVKYELTELRTKLSVTSEDLFHEYINTLPPQL</sequence>
<evidence type="ECO:0000313" key="1">
    <source>
        <dbReference type="EMBL" id="KAK4024427.1"/>
    </source>
</evidence>
<dbReference type="EMBL" id="JAOYFB010000037">
    <property type="protein sequence ID" value="KAK4024427.1"/>
    <property type="molecule type" value="Genomic_DNA"/>
</dbReference>
<comment type="caution">
    <text evidence="1">The sequence shown here is derived from an EMBL/GenBank/DDBJ whole genome shotgun (WGS) entry which is preliminary data.</text>
</comment>
<protein>
    <submittedName>
        <fullName evidence="1">Uncharacterized protein</fullName>
    </submittedName>
</protein>
<reference evidence="1 2" key="1">
    <citation type="journal article" date="2023" name="Nucleic Acids Res.">
        <title>The hologenome of Daphnia magna reveals possible DNA methylation and microbiome-mediated evolution of the host genome.</title>
        <authorList>
            <person name="Chaturvedi A."/>
            <person name="Li X."/>
            <person name="Dhandapani V."/>
            <person name="Marshall H."/>
            <person name="Kissane S."/>
            <person name="Cuenca-Cambronero M."/>
            <person name="Asole G."/>
            <person name="Calvet F."/>
            <person name="Ruiz-Romero M."/>
            <person name="Marangio P."/>
            <person name="Guigo R."/>
            <person name="Rago D."/>
            <person name="Mirbahai L."/>
            <person name="Eastwood N."/>
            <person name="Colbourne J.K."/>
            <person name="Zhou J."/>
            <person name="Mallon E."/>
            <person name="Orsini L."/>
        </authorList>
    </citation>
    <scope>NUCLEOTIDE SEQUENCE [LARGE SCALE GENOMIC DNA]</scope>
    <source>
        <strain evidence="1">LRV0_1</strain>
    </source>
</reference>